<dbReference type="GO" id="GO:0046872">
    <property type="term" value="F:metal ion binding"/>
    <property type="evidence" value="ECO:0007669"/>
    <property type="project" value="UniProtKB-KW"/>
</dbReference>
<keyword evidence="9" id="KW-0175">Coiled coil</keyword>
<dbReference type="InterPro" id="IPR049509">
    <property type="entry name" value="DyP_N"/>
</dbReference>
<dbReference type="HOGENOM" id="CLU_015125_2_0_3"/>
<dbReference type="EMBL" id="CP003607">
    <property type="protein sequence ID" value="AFY84708.1"/>
    <property type="molecule type" value="Genomic_DNA"/>
</dbReference>
<keyword evidence="2 12" id="KW-0575">Peroxidase</keyword>
<dbReference type="STRING" id="56110.Oscil6304_5212"/>
<dbReference type="GO" id="GO:0004601">
    <property type="term" value="F:peroxidase activity"/>
    <property type="evidence" value="ECO:0007669"/>
    <property type="project" value="UniProtKB-KW"/>
</dbReference>
<evidence type="ECO:0000256" key="7">
    <source>
        <dbReference type="ARBA" id="ARBA00023004"/>
    </source>
</evidence>
<dbReference type="GO" id="GO:0020037">
    <property type="term" value="F:heme binding"/>
    <property type="evidence" value="ECO:0007669"/>
    <property type="project" value="InterPro"/>
</dbReference>
<evidence type="ECO:0000313" key="13">
    <source>
        <dbReference type="Proteomes" id="UP000010367"/>
    </source>
</evidence>
<gene>
    <name evidence="12" type="ORF">Oscil6304_5212</name>
</gene>
<keyword evidence="6" id="KW-0560">Oxidoreductase</keyword>
<comment type="similarity">
    <text evidence="8">Belongs to the DyP-type peroxidase family.</text>
</comment>
<evidence type="ECO:0000256" key="6">
    <source>
        <dbReference type="ARBA" id="ARBA00023002"/>
    </source>
</evidence>
<dbReference type="Proteomes" id="UP000010367">
    <property type="component" value="Chromosome"/>
</dbReference>
<dbReference type="InParanoid" id="K9TQM5"/>
<dbReference type="AlphaFoldDB" id="K9TQM5"/>
<evidence type="ECO:0000256" key="8">
    <source>
        <dbReference type="ARBA" id="ARBA00025737"/>
    </source>
</evidence>
<evidence type="ECO:0000259" key="11">
    <source>
        <dbReference type="Pfam" id="PF21105"/>
    </source>
</evidence>
<proteinExistence type="inferred from homology"/>
<evidence type="ECO:0000256" key="9">
    <source>
        <dbReference type="SAM" id="Coils"/>
    </source>
</evidence>
<name>K9TQM5_9CYAN</name>
<feature type="domain" description="Dyp-type peroxidase C-terminal" evidence="10">
    <location>
        <begin position="300"/>
        <end position="431"/>
    </location>
</feature>
<feature type="coiled-coil region" evidence="9">
    <location>
        <begin position="252"/>
        <end position="282"/>
    </location>
</feature>
<dbReference type="InterPro" id="IPR011008">
    <property type="entry name" value="Dimeric_a/b-barrel"/>
</dbReference>
<dbReference type="PROSITE" id="PS51404">
    <property type="entry name" value="DYP_PEROXIDASE"/>
    <property type="match status" value="1"/>
</dbReference>
<sequence length="490" mass="55942">MSVDLTQTHIDPQDPIYQPLLEDLQANILKSHDRDYSAHLFLQFKPNPDAVRQWIARFAKDRIVSAKQQLKRYNDLKTTSRSESSQLFVNFLLTYPGYQSLGFNLTAGQLREFPSPAFKVGLAHFQTILDDPPVDAWEEGFQREIHGVVMLADNNWENLQTQAQQILTELEEIAEIVNTEVGRVLRNSKGDAIEHFGFRDGVSQPLFFQPDLDDVAKQQGIDKWDPSAPLELVLVKDPLGEGDYSFGSYCVYRKLEQEVSNFKAAEKALAKALKLSKEEEERAGALVVGRFRDGTPLSLANAAQNADPVPNNFNYDDDLRGVKCPFHAHIRKANPRGDKNDLHQTLEEQRQHRIVRRAISYGELPIARDKSLSVRSRFEGQLAHLKDMTRHPIADEKVGLLFLCFQGDIFNQFMFMQKNWSNNQHFVSYTTGFDALVGQGNPKNLQQKWPQSWGKEGAIDFDFYHFVKMKGGQYFFAPSISFLKTIDSQK</sequence>
<accession>K9TQM5</accession>
<reference evidence="12 13" key="1">
    <citation type="submission" date="2012-06" db="EMBL/GenBank/DDBJ databases">
        <title>Finished chromosome of genome of Oscillatoria acuminata PCC 6304.</title>
        <authorList>
            <consortium name="US DOE Joint Genome Institute"/>
            <person name="Gugger M."/>
            <person name="Coursin T."/>
            <person name="Rippka R."/>
            <person name="Tandeau De Marsac N."/>
            <person name="Huntemann M."/>
            <person name="Wei C.-L."/>
            <person name="Han J."/>
            <person name="Detter J.C."/>
            <person name="Han C."/>
            <person name="Tapia R."/>
            <person name="Davenport K."/>
            <person name="Daligault H."/>
            <person name="Erkkila T."/>
            <person name="Gu W."/>
            <person name="Munk A.C.C."/>
            <person name="Teshima H."/>
            <person name="Xu Y."/>
            <person name="Chain P."/>
            <person name="Chen A."/>
            <person name="Krypides N."/>
            <person name="Mavromatis K."/>
            <person name="Markowitz V."/>
            <person name="Szeto E."/>
            <person name="Ivanova N."/>
            <person name="Mikhailova N."/>
            <person name="Ovchinnikova G."/>
            <person name="Pagani I."/>
            <person name="Pati A."/>
            <person name="Goodwin L."/>
            <person name="Peters L."/>
            <person name="Pitluck S."/>
            <person name="Woyke T."/>
            <person name="Kerfeld C."/>
        </authorList>
    </citation>
    <scope>NUCLEOTIDE SEQUENCE [LARGE SCALE GENOMIC DNA]</scope>
    <source>
        <strain evidence="12 13">PCC 6304</strain>
    </source>
</reference>
<dbReference type="RefSeq" id="WP_015151321.1">
    <property type="nucleotide sequence ID" value="NC_019693.1"/>
</dbReference>
<keyword evidence="7" id="KW-0408">Iron</keyword>
<dbReference type="PANTHER" id="PTHR30521:SF4">
    <property type="entry name" value="DEFERROCHELATASE"/>
    <property type="match status" value="1"/>
</dbReference>
<protein>
    <submittedName>
        <fullName evidence="12">Dyp-type peroxidase family</fullName>
    </submittedName>
</protein>
<evidence type="ECO:0000259" key="10">
    <source>
        <dbReference type="Pfam" id="PF20628"/>
    </source>
</evidence>
<dbReference type="KEGG" id="oac:Oscil6304_5212"/>
<dbReference type="GO" id="GO:0005829">
    <property type="term" value="C:cytosol"/>
    <property type="evidence" value="ECO:0007669"/>
    <property type="project" value="TreeGrafter"/>
</dbReference>
<keyword evidence="13" id="KW-1185">Reference proteome</keyword>
<dbReference type="InterPro" id="IPR006314">
    <property type="entry name" value="Dyp_peroxidase"/>
</dbReference>
<dbReference type="NCBIfam" id="TIGR01413">
    <property type="entry name" value="Dyp_perox_fam"/>
    <property type="match status" value="1"/>
</dbReference>
<keyword evidence="4" id="KW-0479">Metal-binding</keyword>
<evidence type="ECO:0000256" key="1">
    <source>
        <dbReference type="ARBA" id="ARBA00001970"/>
    </source>
</evidence>
<dbReference type="PANTHER" id="PTHR30521">
    <property type="entry name" value="DEFERROCHELATASE/PEROXIDASE"/>
    <property type="match status" value="1"/>
</dbReference>
<keyword evidence="3" id="KW-0349">Heme</keyword>
<dbReference type="InterPro" id="IPR048328">
    <property type="entry name" value="Dyp_perox_C"/>
</dbReference>
<dbReference type="OrthoDB" id="9781066at2"/>
<organism evidence="12 13">
    <name type="scientific">Oscillatoria acuminata PCC 6304</name>
    <dbReference type="NCBI Taxonomy" id="56110"/>
    <lineage>
        <taxon>Bacteria</taxon>
        <taxon>Bacillati</taxon>
        <taxon>Cyanobacteriota</taxon>
        <taxon>Cyanophyceae</taxon>
        <taxon>Oscillatoriophycideae</taxon>
        <taxon>Oscillatoriales</taxon>
        <taxon>Oscillatoriaceae</taxon>
        <taxon>Oscillatoria</taxon>
    </lineage>
</organism>
<evidence type="ECO:0000256" key="5">
    <source>
        <dbReference type="ARBA" id="ARBA00022729"/>
    </source>
</evidence>
<feature type="domain" description="DyP dimeric alpha+beta barrel" evidence="11">
    <location>
        <begin position="23"/>
        <end position="182"/>
    </location>
</feature>
<dbReference type="Pfam" id="PF20628">
    <property type="entry name" value="Dyp_perox_C"/>
    <property type="match status" value="1"/>
</dbReference>
<comment type="cofactor">
    <cofactor evidence="1">
        <name>heme b</name>
        <dbReference type="ChEBI" id="CHEBI:60344"/>
    </cofactor>
</comment>
<dbReference type="eggNOG" id="COG2837">
    <property type="taxonomic scope" value="Bacteria"/>
</dbReference>
<evidence type="ECO:0000313" key="12">
    <source>
        <dbReference type="EMBL" id="AFY84708.1"/>
    </source>
</evidence>
<dbReference type="SUPFAM" id="SSF54909">
    <property type="entry name" value="Dimeric alpha+beta barrel"/>
    <property type="match status" value="1"/>
</dbReference>
<evidence type="ECO:0000256" key="2">
    <source>
        <dbReference type="ARBA" id="ARBA00022559"/>
    </source>
</evidence>
<dbReference type="PATRIC" id="fig|56110.3.peg.6375"/>
<evidence type="ECO:0000256" key="3">
    <source>
        <dbReference type="ARBA" id="ARBA00022617"/>
    </source>
</evidence>
<keyword evidence="5" id="KW-0732">Signal</keyword>
<evidence type="ECO:0000256" key="4">
    <source>
        <dbReference type="ARBA" id="ARBA00022723"/>
    </source>
</evidence>
<dbReference type="Pfam" id="PF21105">
    <property type="entry name" value="DyP_N"/>
    <property type="match status" value="1"/>
</dbReference>